<dbReference type="Pfam" id="PF12937">
    <property type="entry name" value="F-box-like"/>
    <property type="match status" value="1"/>
</dbReference>
<evidence type="ECO:0000313" key="2">
    <source>
        <dbReference type="EMBL" id="KAJ7763588.1"/>
    </source>
</evidence>
<dbReference type="InterPro" id="IPR036047">
    <property type="entry name" value="F-box-like_dom_sf"/>
</dbReference>
<evidence type="ECO:0000259" key="1">
    <source>
        <dbReference type="PROSITE" id="PS50181"/>
    </source>
</evidence>
<dbReference type="InterPro" id="IPR001810">
    <property type="entry name" value="F-box_dom"/>
</dbReference>
<dbReference type="Gene3D" id="1.20.1280.50">
    <property type="match status" value="1"/>
</dbReference>
<protein>
    <recommendedName>
        <fullName evidence="1">F-box domain-containing protein</fullName>
    </recommendedName>
</protein>
<feature type="domain" description="F-box" evidence="1">
    <location>
        <begin position="1"/>
        <end position="51"/>
    </location>
</feature>
<sequence>MSLNHFPLKLLVKIFFHLPYTSLLSVLAVCVKWNVIVAEDPALGVLMFKKLSKVSVGPVTSCTQAAHYIVGEPILIVSFSAAAGGP</sequence>
<gene>
    <name evidence="2" type="ORF">DFH07DRAFT_812536</name>
</gene>
<name>A0AAD7JGV4_9AGAR</name>
<organism evidence="2 3">
    <name type="scientific">Mycena maculata</name>
    <dbReference type="NCBI Taxonomy" id="230809"/>
    <lineage>
        <taxon>Eukaryota</taxon>
        <taxon>Fungi</taxon>
        <taxon>Dikarya</taxon>
        <taxon>Basidiomycota</taxon>
        <taxon>Agaricomycotina</taxon>
        <taxon>Agaricomycetes</taxon>
        <taxon>Agaricomycetidae</taxon>
        <taxon>Agaricales</taxon>
        <taxon>Marasmiineae</taxon>
        <taxon>Mycenaceae</taxon>
        <taxon>Mycena</taxon>
    </lineage>
</organism>
<comment type="caution">
    <text evidence="2">The sequence shown here is derived from an EMBL/GenBank/DDBJ whole genome shotgun (WGS) entry which is preliminary data.</text>
</comment>
<proteinExistence type="predicted"/>
<dbReference type="SUPFAM" id="SSF81383">
    <property type="entry name" value="F-box domain"/>
    <property type="match status" value="1"/>
</dbReference>
<dbReference type="Proteomes" id="UP001215280">
    <property type="component" value="Unassembled WGS sequence"/>
</dbReference>
<feature type="non-terminal residue" evidence="2">
    <location>
        <position position="86"/>
    </location>
</feature>
<evidence type="ECO:0000313" key="3">
    <source>
        <dbReference type="Proteomes" id="UP001215280"/>
    </source>
</evidence>
<keyword evidence="3" id="KW-1185">Reference proteome</keyword>
<dbReference type="AlphaFoldDB" id="A0AAD7JGV4"/>
<dbReference type="PROSITE" id="PS50181">
    <property type="entry name" value="FBOX"/>
    <property type="match status" value="1"/>
</dbReference>
<dbReference type="EMBL" id="JARJLG010000040">
    <property type="protein sequence ID" value="KAJ7763588.1"/>
    <property type="molecule type" value="Genomic_DNA"/>
</dbReference>
<reference evidence="2" key="1">
    <citation type="submission" date="2023-03" db="EMBL/GenBank/DDBJ databases">
        <title>Massive genome expansion in bonnet fungi (Mycena s.s.) driven by repeated elements and novel gene families across ecological guilds.</title>
        <authorList>
            <consortium name="Lawrence Berkeley National Laboratory"/>
            <person name="Harder C.B."/>
            <person name="Miyauchi S."/>
            <person name="Viragh M."/>
            <person name="Kuo A."/>
            <person name="Thoen E."/>
            <person name="Andreopoulos B."/>
            <person name="Lu D."/>
            <person name="Skrede I."/>
            <person name="Drula E."/>
            <person name="Henrissat B."/>
            <person name="Morin E."/>
            <person name="Kohler A."/>
            <person name="Barry K."/>
            <person name="LaButti K."/>
            <person name="Morin E."/>
            <person name="Salamov A."/>
            <person name="Lipzen A."/>
            <person name="Mereny Z."/>
            <person name="Hegedus B."/>
            <person name="Baldrian P."/>
            <person name="Stursova M."/>
            <person name="Weitz H."/>
            <person name="Taylor A."/>
            <person name="Grigoriev I.V."/>
            <person name="Nagy L.G."/>
            <person name="Martin F."/>
            <person name="Kauserud H."/>
        </authorList>
    </citation>
    <scope>NUCLEOTIDE SEQUENCE</scope>
    <source>
        <strain evidence="2">CBHHK188m</strain>
    </source>
</reference>
<dbReference type="CDD" id="cd09917">
    <property type="entry name" value="F-box_SF"/>
    <property type="match status" value="1"/>
</dbReference>
<accession>A0AAD7JGV4</accession>